<evidence type="ECO:0000313" key="2">
    <source>
        <dbReference type="Proteomes" id="UP000034753"/>
    </source>
</evidence>
<dbReference type="EMBL" id="LCBN01000026">
    <property type="protein sequence ID" value="KKS13354.1"/>
    <property type="molecule type" value="Genomic_DNA"/>
</dbReference>
<accession>A0A0G0WKL2</accession>
<dbReference type="AlphaFoldDB" id="A0A0G0WKL2"/>
<protein>
    <submittedName>
        <fullName evidence="1">Uncharacterized protein</fullName>
    </submittedName>
</protein>
<gene>
    <name evidence="1" type="ORF">UU67_C0026G0012</name>
</gene>
<proteinExistence type="predicted"/>
<organism evidence="1 2">
    <name type="scientific">Candidatus Daviesbacteria bacterium GW2011_GWB1_41_5</name>
    <dbReference type="NCBI Taxonomy" id="1618429"/>
    <lineage>
        <taxon>Bacteria</taxon>
        <taxon>Candidatus Daviesiibacteriota</taxon>
    </lineage>
</organism>
<comment type="caution">
    <text evidence="1">The sequence shown here is derived from an EMBL/GenBank/DDBJ whole genome shotgun (WGS) entry which is preliminary data.</text>
</comment>
<sequence length="187" mass="21289">MTTEGNLDDPRQRLQAFQILNDVFEKFHQNPKGDPAALMETSLTALTEKLGIAEDRAIALATLYAMSLKAARREGGIISLPDFNSVADQRTIGYSGFTWAYVDFRIGTAGWTMDGLLHRTHFETGNNDPDSIRLLKWCDQHPCRVNDFFIESFAKPTLHWTHRQMIIKFNSKVDDGSLRPLEFPEEK</sequence>
<evidence type="ECO:0000313" key="1">
    <source>
        <dbReference type="EMBL" id="KKS13354.1"/>
    </source>
</evidence>
<reference evidence="1 2" key="1">
    <citation type="journal article" date="2015" name="Nature">
        <title>rRNA introns, odd ribosomes, and small enigmatic genomes across a large radiation of phyla.</title>
        <authorList>
            <person name="Brown C.T."/>
            <person name="Hug L.A."/>
            <person name="Thomas B.C."/>
            <person name="Sharon I."/>
            <person name="Castelle C.J."/>
            <person name="Singh A."/>
            <person name="Wilkins M.J."/>
            <person name="Williams K.H."/>
            <person name="Banfield J.F."/>
        </authorList>
    </citation>
    <scope>NUCLEOTIDE SEQUENCE [LARGE SCALE GENOMIC DNA]</scope>
</reference>
<name>A0A0G0WKL2_9BACT</name>
<dbReference type="Proteomes" id="UP000034753">
    <property type="component" value="Unassembled WGS sequence"/>
</dbReference>